<evidence type="ECO:0000313" key="2">
    <source>
        <dbReference type="EMBL" id="MBQ0935395.1"/>
    </source>
</evidence>
<protein>
    <submittedName>
        <fullName evidence="2">Type II secretion system protein M</fullName>
    </submittedName>
</protein>
<comment type="caution">
    <text evidence="2">The sequence shown here is derived from an EMBL/GenBank/DDBJ whole genome shotgun (WGS) entry which is preliminary data.</text>
</comment>
<dbReference type="RefSeq" id="WP_210808313.1">
    <property type="nucleotide sequence ID" value="NZ_JAGQDG010000003.1"/>
</dbReference>
<dbReference type="InterPro" id="IPR007690">
    <property type="entry name" value="T2SS_GspM"/>
</dbReference>
<dbReference type="Pfam" id="PF04612">
    <property type="entry name" value="T2SSM"/>
    <property type="match status" value="1"/>
</dbReference>
<keyword evidence="3" id="KW-1185">Reference proteome</keyword>
<accession>A0ABS5DW68</accession>
<dbReference type="Proteomes" id="UP000672097">
    <property type="component" value="Unassembled WGS sequence"/>
</dbReference>
<keyword evidence="1" id="KW-1133">Transmembrane helix</keyword>
<keyword evidence="1" id="KW-0812">Transmembrane</keyword>
<gene>
    <name evidence="2" type="ORF">KAK11_08655</name>
</gene>
<sequence length="163" mass="17564">MSESTSNSAGLAQRWQALNDRERHLVLLAAAAVSLLLVWLLVLKPVWTVWRDLPAKTRQVEGELLQLQLLASDAKDLKGQPTISPAQAQEALKAATDRLGAHGKLAIVGDRATLTLIDASPTEWRTWLAEVRAGARARPISAQLQRGSNGLQGQVVVSLPTAP</sequence>
<evidence type="ECO:0000256" key="1">
    <source>
        <dbReference type="SAM" id="Phobius"/>
    </source>
</evidence>
<dbReference type="EMBL" id="JAGQDG010000003">
    <property type="protein sequence ID" value="MBQ0935395.1"/>
    <property type="molecule type" value="Genomic_DNA"/>
</dbReference>
<evidence type="ECO:0000313" key="3">
    <source>
        <dbReference type="Proteomes" id="UP000672097"/>
    </source>
</evidence>
<name>A0ABS5DW68_9BURK</name>
<organism evidence="2 3">
    <name type="scientific">Ideonella paludis</name>
    <dbReference type="NCBI Taxonomy" id="1233411"/>
    <lineage>
        <taxon>Bacteria</taxon>
        <taxon>Pseudomonadati</taxon>
        <taxon>Pseudomonadota</taxon>
        <taxon>Betaproteobacteria</taxon>
        <taxon>Burkholderiales</taxon>
        <taxon>Sphaerotilaceae</taxon>
        <taxon>Ideonella</taxon>
    </lineage>
</organism>
<feature type="transmembrane region" description="Helical" evidence="1">
    <location>
        <begin position="25"/>
        <end position="43"/>
    </location>
</feature>
<proteinExistence type="predicted"/>
<keyword evidence="1" id="KW-0472">Membrane</keyword>
<reference evidence="2 3" key="1">
    <citation type="submission" date="2021-04" db="EMBL/GenBank/DDBJ databases">
        <title>The genome sequence of type strain Ideonella paludis KCTC 32238.</title>
        <authorList>
            <person name="Liu Y."/>
        </authorList>
    </citation>
    <scope>NUCLEOTIDE SEQUENCE [LARGE SCALE GENOMIC DNA]</scope>
    <source>
        <strain evidence="2 3">KCTC 32238</strain>
    </source>
</reference>